<accession>A0A0B2PP67</accession>
<dbReference type="PANTHER" id="PTHR31956">
    <property type="entry name" value="NON-SPECIFIC PHOSPHOLIPASE C4-RELATED"/>
    <property type="match status" value="1"/>
</dbReference>
<proteinExistence type="predicted"/>
<name>A0A0B2PP67_GLYSO</name>
<dbReference type="Gene3D" id="2.60.120.200">
    <property type="match status" value="1"/>
</dbReference>
<dbReference type="Pfam" id="PF04185">
    <property type="entry name" value="Phosphoesterase"/>
    <property type="match status" value="1"/>
</dbReference>
<dbReference type="GO" id="GO:0009395">
    <property type="term" value="P:phospholipid catabolic process"/>
    <property type="evidence" value="ECO:0007669"/>
    <property type="project" value="TreeGrafter"/>
</dbReference>
<dbReference type="EMBL" id="KN663838">
    <property type="protein sequence ID" value="KHN11191.1"/>
    <property type="molecule type" value="Genomic_DNA"/>
</dbReference>
<evidence type="ECO:0000313" key="2">
    <source>
        <dbReference type="EMBL" id="KHN11191.1"/>
    </source>
</evidence>
<reference evidence="2" key="1">
    <citation type="submission" date="2014-07" db="EMBL/GenBank/DDBJ databases">
        <title>Identification of a novel salt tolerance gene in wild soybean by whole-genome sequencing.</title>
        <authorList>
            <person name="Lam H.-M."/>
            <person name="Qi X."/>
            <person name="Li M.-W."/>
            <person name="Liu X."/>
            <person name="Xie M."/>
            <person name="Ni M."/>
            <person name="Xu X."/>
        </authorList>
    </citation>
    <scope>NUCLEOTIDE SEQUENCE [LARGE SCALE GENOMIC DNA]</scope>
    <source>
        <tissue evidence="2">Root</tissue>
    </source>
</reference>
<organism evidence="2">
    <name type="scientific">Glycine soja</name>
    <name type="common">Wild soybean</name>
    <dbReference type="NCBI Taxonomy" id="3848"/>
    <lineage>
        <taxon>Eukaryota</taxon>
        <taxon>Viridiplantae</taxon>
        <taxon>Streptophyta</taxon>
        <taxon>Embryophyta</taxon>
        <taxon>Tracheophyta</taxon>
        <taxon>Spermatophyta</taxon>
        <taxon>Magnoliopsida</taxon>
        <taxon>eudicotyledons</taxon>
        <taxon>Gunneridae</taxon>
        <taxon>Pentapetalae</taxon>
        <taxon>rosids</taxon>
        <taxon>fabids</taxon>
        <taxon>Fabales</taxon>
        <taxon>Fabaceae</taxon>
        <taxon>Papilionoideae</taxon>
        <taxon>50 kb inversion clade</taxon>
        <taxon>NPAAA clade</taxon>
        <taxon>indigoferoid/millettioid clade</taxon>
        <taxon>Phaseoleae</taxon>
        <taxon>Glycine</taxon>
        <taxon>Glycine subgen. Soja</taxon>
    </lineage>
</organism>
<sequence length="146" mass="17176">MVVKQRYFDMEVFSVNDDHPSHDMAIGQMFVKEHGGFYDHVATSVEGVPNPDGIVGPHPYYFRFDRLRVRVPMFIILPWIDKGTDWKKDENMAGEWNHTSGQWNGDANDKGIQTREDYRFYAILAEYPEFNNKDKILLFQFSVKHE</sequence>
<evidence type="ECO:0000256" key="1">
    <source>
        <dbReference type="ARBA" id="ARBA00022801"/>
    </source>
</evidence>
<dbReference type="InterPro" id="IPR013320">
    <property type="entry name" value="ConA-like_dom_sf"/>
</dbReference>
<dbReference type="Proteomes" id="UP000053555">
    <property type="component" value="Unassembled WGS sequence"/>
</dbReference>
<keyword evidence="1 2" id="KW-0378">Hydrolase</keyword>
<dbReference type="GO" id="GO:0034480">
    <property type="term" value="F:phosphatidylcholine phospholipase C activity"/>
    <property type="evidence" value="ECO:0007669"/>
    <property type="project" value="UniProtKB-EC"/>
</dbReference>
<dbReference type="InterPro" id="IPR007312">
    <property type="entry name" value="Phosphoesterase"/>
</dbReference>
<dbReference type="EC" id="3.1.4.3" evidence="2"/>
<dbReference type="AlphaFoldDB" id="A0A0B2PP67"/>
<dbReference type="SUPFAM" id="SSF49899">
    <property type="entry name" value="Concanavalin A-like lectins/glucanases"/>
    <property type="match status" value="1"/>
</dbReference>
<protein>
    <submittedName>
        <fullName evidence="2">Calreticulin</fullName>
        <ecNumber evidence="2">3.1.4.3</ecNumber>
    </submittedName>
</protein>
<dbReference type="PANTHER" id="PTHR31956:SF1">
    <property type="entry name" value="NON-SPECIFIC PHOSPHOLIPASE C1"/>
    <property type="match status" value="1"/>
</dbReference>
<gene>
    <name evidence="2" type="ORF">glysoja_043925</name>
</gene>